<evidence type="ECO:0000256" key="10">
    <source>
        <dbReference type="SAM" id="SignalP"/>
    </source>
</evidence>
<dbReference type="Pfam" id="PF07715">
    <property type="entry name" value="Plug"/>
    <property type="match status" value="1"/>
</dbReference>
<dbReference type="AlphaFoldDB" id="A0AAE3R9T2"/>
<evidence type="ECO:0000313" key="14">
    <source>
        <dbReference type="Proteomes" id="UP001232063"/>
    </source>
</evidence>
<comment type="subcellular location">
    <subcellularLocation>
        <location evidence="1 8">Cell outer membrane</location>
        <topology evidence="1 8">Multi-pass membrane protein</topology>
    </subcellularLocation>
</comment>
<dbReference type="Proteomes" id="UP001232063">
    <property type="component" value="Unassembled WGS sequence"/>
</dbReference>
<keyword evidence="7 8" id="KW-0998">Cell outer membrane</keyword>
<dbReference type="SUPFAM" id="SSF56935">
    <property type="entry name" value="Porins"/>
    <property type="match status" value="1"/>
</dbReference>
<dbReference type="PROSITE" id="PS52016">
    <property type="entry name" value="TONB_DEPENDENT_REC_3"/>
    <property type="match status" value="1"/>
</dbReference>
<evidence type="ECO:0000259" key="12">
    <source>
        <dbReference type="Pfam" id="PF14905"/>
    </source>
</evidence>
<dbReference type="InterPro" id="IPR036942">
    <property type="entry name" value="Beta-barrel_TonB_sf"/>
</dbReference>
<evidence type="ECO:0000256" key="6">
    <source>
        <dbReference type="ARBA" id="ARBA00023136"/>
    </source>
</evidence>
<comment type="similarity">
    <text evidence="8">Belongs to the TonB-dependent receptor family.</text>
</comment>
<dbReference type="SUPFAM" id="SSF49464">
    <property type="entry name" value="Carboxypeptidase regulatory domain-like"/>
    <property type="match status" value="1"/>
</dbReference>
<proteinExistence type="inferred from homology"/>
<feature type="chain" id="PRO_5042138166" evidence="10">
    <location>
        <begin position="20"/>
        <end position="879"/>
    </location>
</feature>
<evidence type="ECO:0000256" key="3">
    <source>
        <dbReference type="ARBA" id="ARBA00022452"/>
    </source>
</evidence>
<gene>
    <name evidence="13" type="ORF">QNI22_25385</name>
</gene>
<dbReference type="InterPro" id="IPR012910">
    <property type="entry name" value="Plug_dom"/>
</dbReference>
<dbReference type="Gene3D" id="2.40.170.20">
    <property type="entry name" value="TonB-dependent receptor, beta-barrel domain"/>
    <property type="match status" value="1"/>
</dbReference>
<feature type="region of interest" description="Disordered" evidence="9">
    <location>
        <begin position="795"/>
        <end position="879"/>
    </location>
</feature>
<dbReference type="InterPro" id="IPR041700">
    <property type="entry name" value="OMP_b-brl_3"/>
</dbReference>
<dbReference type="GO" id="GO:0009279">
    <property type="term" value="C:cell outer membrane"/>
    <property type="evidence" value="ECO:0007669"/>
    <property type="project" value="UniProtKB-SubCell"/>
</dbReference>
<evidence type="ECO:0000259" key="11">
    <source>
        <dbReference type="Pfam" id="PF07715"/>
    </source>
</evidence>
<feature type="domain" description="Outer membrane protein beta-barrel" evidence="12">
    <location>
        <begin position="385"/>
        <end position="787"/>
    </location>
</feature>
<name>A0AAE3R9T2_9BACT</name>
<keyword evidence="6 8" id="KW-0472">Membrane</keyword>
<dbReference type="PANTHER" id="PTHR30069">
    <property type="entry name" value="TONB-DEPENDENT OUTER MEMBRANE RECEPTOR"/>
    <property type="match status" value="1"/>
</dbReference>
<protein>
    <submittedName>
        <fullName evidence="13">TonB-dependent receptor</fullName>
    </submittedName>
</protein>
<keyword evidence="13" id="KW-0675">Receptor</keyword>
<evidence type="ECO:0000256" key="4">
    <source>
        <dbReference type="ARBA" id="ARBA00022692"/>
    </source>
</evidence>
<accession>A0AAE3R9T2</accession>
<evidence type="ECO:0000256" key="9">
    <source>
        <dbReference type="SAM" id="MobiDB-lite"/>
    </source>
</evidence>
<feature type="signal peptide" evidence="10">
    <location>
        <begin position="1"/>
        <end position="19"/>
    </location>
</feature>
<dbReference type="Pfam" id="PF13620">
    <property type="entry name" value="CarboxypepD_reg"/>
    <property type="match status" value="1"/>
</dbReference>
<dbReference type="InterPro" id="IPR039426">
    <property type="entry name" value="TonB-dep_rcpt-like"/>
</dbReference>
<feature type="compositionally biased region" description="Gly residues" evidence="9">
    <location>
        <begin position="815"/>
        <end position="847"/>
    </location>
</feature>
<evidence type="ECO:0000256" key="7">
    <source>
        <dbReference type="ARBA" id="ARBA00023237"/>
    </source>
</evidence>
<feature type="compositionally biased region" description="Basic and acidic residues" evidence="9">
    <location>
        <begin position="805"/>
        <end position="814"/>
    </location>
</feature>
<dbReference type="Gene3D" id="2.60.40.1120">
    <property type="entry name" value="Carboxypeptidase-like, regulatory domain"/>
    <property type="match status" value="1"/>
</dbReference>
<keyword evidence="2 8" id="KW-0813">Transport</keyword>
<keyword evidence="3 8" id="KW-1134">Transmembrane beta strand</keyword>
<dbReference type="PANTHER" id="PTHR30069:SF29">
    <property type="entry name" value="HEMOGLOBIN AND HEMOGLOBIN-HAPTOGLOBIN-BINDING PROTEIN 1-RELATED"/>
    <property type="match status" value="1"/>
</dbReference>
<dbReference type="RefSeq" id="WP_314514874.1">
    <property type="nucleotide sequence ID" value="NZ_JASJOU010000010.1"/>
</dbReference>
<evidence type="ECO:0000256" key="2">
    <source>
        <dbReference type="ARBA" id="ARBA00022448"/>
    </source>
</evidence>
<evidence type="ECO:0000256" key="1">
    <source>
        <dbReference type="ARBA" id="ARBA00004571"/>
    </source>
</evidence>
<dbReference type="GO" id="GO:0044718">
    <property type="term" value="P:siderophore transmembrane transport"/>
    <property type="evidence" value="ECO:0007669"/>
    <property type="project" value="TreeGrafter"/>
</dbReference>
<evidence type="ECO:0000256" key="8">
    <source>
        <dbReference type="PROSITE-ProRule" id="PRU01360"/>
    </source>
</evidence>
<dbReference type="InterPro" id="IPR037066">
    <property type="entry name" value="Plug_dom_sf"/>
</dbReference>
<dbReference type="GO" id="GO:0015344">
    <property type="term" value="F:siderophore uptake transmembrane transporter activity"/>
    <property type="evidence" value="ECO:0007669"/>
    <property type="project" value="TreeGrafter"/>
</dbReference>
<dbReference type="Pfam" id="PF14905">
    <property type="entry name" value="OMP_b-brl_3"/>
    <property type="match status" value="1"/>
</dbReference>
<dbReference type="EMBL" id="JASJOU010000010">
    <property type="protein sequence ID" value="MDJ1504019.1"/>
    <property type="molecule type" value="Genomic_DNA"/>
</dbReference>
<feature type="domain" description="TonB-dependent receptor plug" evidence="11">
    <location>
        <begin position="138"/>
        <end position="230"/>
    </location>
</feature>
<sequence length="879" mass="95823">MRKLLLLFTFTICLTTAFAQTASAPKGNGKITGVILDSTNRQAVSFASVSLLNPATNKPVDGVVSDDKGKFTLSKIADGKYTLSIFFVGYQTKVVPGITISDKNDNIDLGTIVVSPSVQLLKEVTVEAQRNIIEEKVDRTVYNAENDATNKGGDATDVLRKVPMLSVDLDGNVSLRGSQNIKVLINNRPSTITAGSVADALKQIPSDLIKSVEVITSPSAKYDAEGSGGIINIITKKNTLSGFSLNTDASAGTRGSNLGLRGSYRKGKMGFSLGGFGRYGYNVNGNFNSTQQTYVNGEPNYLTKQSAYNRNNFLFGHYNLGWDYDINDNNFLSASVQYGARNRDTYQDGLSSQTFAADTLNSSSLRDVHTKDLSGTVDVNLNFTHNFKKPQQEFSILTQYSRNNQTNDFVSSLLSESDAIESRRKNLNKSYNEEITIQLDYQNPIGKSQMLEVGAKEIIRKVTSDYQYLTATGATGAYVLSTDNTLTNVFSYNQKITSGYLSYTYNLPKNYSLKAGARYEYTTIDAAMRAETEAISIPSYGVLVPSLNLSKKLKNGNMVKAAYNRRIQRPSLQFLNPNVQSSNQLNITVGNPDLKPEYTNNFELSYSTNIKSTSLNFSTFMRNTNNVIGPLRSAKGDTIITTYQNVGTENAYGFSVFVNINLSNRLSLNGGTDTYYSSLNNGTYNNQGWVYNIRGFGNYTLGKGWGIQAFGFYRGRQVQLQGFQSGFGIYSLSIKKDFANKRGSIGFGAENFLTPANRMRVNLTSADLVQSSVTEMHNMSFKVNVSYRFGKISANDAPRRSRKSINNDDLKEGGDNTGGAQQQGGGAPQGQGGGAPLGPGAGPGGAGKPSNQLKVPALPQQKTDSTMQKKPLPVLEQKQ</sequence>
<organism evidence="13 14">
    <name type="scientific">Xanthocytophaga agilis</name>
    <dbReference type="NCBI Taxonomy" id="3048010"/>
    <lineage>
        <taxon>Bacteria</taxon>
        <taxon>Pseudomonadati</taxon>
        <taxon>Bacteroidota</taxon>
        <taxon>Cytophagia</taxon>
        <taxon>Cytophagales</taxon>
        <taxon>Rhodocytophagaceae</taxon>
        <taxon>Xanthocytophaga</taxon>
    </lineage>
</organism>
<evidence type="ECO:0000256" key="5">
    <source>
        <dbReference type="ARBA" id="ARBA00022729"/>
    </source>
</evidence>
<dbReference type="Gene3D" id="2.170.130.10">
    <property type="entry name" value="TonB-dependent receptor, plug domain"/>
    <property type="match status" value="1"/>
</dbReference>
<comment type="caution">
    <text evidence="13">The sequence shown here is derived from an EMBL/GenBank/DDBJ whole genome shotgun (WGS) entry which is preliminary data.</text>
</comment>
<reference evidence="13" key="1">
    <citation type="submission" date="2023-05" db="EMBL/GenBank/DDBJ databases">
        <authorList>
            <person name="Zhang X."/>
        </authorList>
    </citation>
    <scope>NUCLEOTIDE SEQUENCE</scope>
    <source>
        <strain evidence="13">BD1B2-1</strain>
    </source>
</reference>
<keyword evidence="4 8" id="KW-0812">Transmembrane</keyword>
<keyword evidence="5 10" id="KW-0732">Signal</keyword>
<dbReference type="InterPro" id="IPR008969">
    <property type="entry name" value="CarboxyPept-like_regulatory"/>
</dbReference>
<evidence type="ECO:0000313" key="13">
    <source>
        <dbReference type="EMBL" id="MDJ1504019.1"/>
    </source>
</evidence>
<keyword evidence="14" id="KW-1185">Reference proteome</keyword>